<name>A0A2T7A7F5_TUBBO</name>
<evidence type="ECO:0000313" key="3">
    <source>
        <dbReference type="Proteomes" id="UP000244722"/>
    </source>
</evidence>
<dbReference type="Proteomes" id="UP000244722">
    <property type="component" value="Unassembled WGS sequence"/>
</dbReference>
<protein>
    <submittedName>
        <fullName evidence="2">Uncharacterized protein</fullName>
    </submittedName>
</protein>
<comment type="caution">
    <text evidence="2">The sequence shown here is derived from an EMBL/GenBank/DDBJ whole genome shotgun (WGS) entry which is preliminary data.</text>
</comment>
<dbReference type="AlphaFoldDB" id="A0A2T7A7F5"/>
<evidence type="ECO:0000313" key="2">
    <source>
        <dbReference type="EMBL" id="PUU83663.1"/>
    </source>
</evidence>
<feature type="compositionally biased region" description="Polar residues" evidence="1">
    <location>
        <begin position="1"/>
        <end position="10"/>
    </location>
</feature>
<proteinExistence type="predicted"/>
<dbReference type="EMBL" id="NESQ01000008">
    <property type="protein sequence ID" value="PUU83663.1"/>
    <property type="molecule type" value="Genomic_DNA"/>
</dbReference>
<reference evidence="2 3" key="1">
    <citation type="submission" date="2017-04" db="EMBL/GenBank/DDBJ databases">
        <title>Draft genome sequence of Tuber borchii Vittad., a whitish edible truffle.</title>
        <authorList>
            <consortium name="DOE Joint Genome Institute"/>
            <person name="Murat C."/>
            <person name="Kuo A."/>
            <person name="Barry K.W."/>
            <person name="Clum A."/>
            <person name="Dockter R.B."/>
            <person name="Fauchery L."/>
            <person name="Iotti M."/>
            <person name="Kohler A."/>
            <person name="Labutti K."/>
            <person name="Lindquist E.A."/>
            <person name="Lipzen A."/>
            <person name="Ohm R.A."/>
            <person name="Wang M."/>
            <person name="Grigoriev I.V."/>
            <person name="Zambonelli A."/>
            <person name="Martin F.M."/>
        </authorList>
    </citation>
    <scope>NUCLEOTIDE SEQUENCE [LARGE SCALE GENOMIC DNA]</scope>
    <source>
        <strain evidence="2 3">Tbo3840</strain>
    </source>
</reference>
<keyword evidence="3" id="KW-1185">Reference proteome</keyword>
<evidence type="ECO:0000256" key="1">
    <source>
        <dbReference type="SAM" id="MobiDB-lite"/>
    </source>
</evidence>
<feature type="region of interest" description="Disordered" evidence="1">
    <location>
        <begin position="1"/>
        <end position="62"/>
    </location>
</feature>
<accession>A0A2T7A7F5</accession>
<sequence length="62" mass="7051">MSIPNTSNRNPVFPVTLPQLKQTSPSQTVPPKPNSTPNGIEKHARPRPCNPRKALLWRLRRE</sequence>
<gene>
    <name evidence="2" type="ORF">B9Z19DRAFT_1071837</name>
</gene>
<organism evidence="2 3">
    <name type="scientific">Tuber borchii</name>
    <name type="common">White truffle</name>
    <dbReference type="NCBI Taxonomy" id="42251"/>
    <lineage>
        <taxon>Eukaryota</taxon>
        <taxon>Fungi</taxon>
        <taxon>Dikarya</taxon>
        <taxon>Ascomycota</taxon>
        <taxon>Pezizomycotina</taxon>
        <taxon>Pezizomycetes</taxon>
        <taxon>Pezizales</taxon>
        <taxon>Tuberaceae</taxon>
        <taxon>Tuber</taxon>
    </lineage>
</organism>